<protein>
    <submittedName>
        <fullName evidence="4">NADPH-dependent FMN reductase</fullName>
    </submittedName>
</protein>
<dbReference type="OrthoDB" id="9805976at2"/>
<keyword evidence="5" id="KW-1185">Reference proteome</keyword>
<dbReference type="SUPFAM" id="SSF52218">
    <property type="entry name" value="Flavoproteins"/>
    <property type="match status" value="1"/>
</dbReference>
<reference evidence="5" key="1">
    <citation type="submission" date="2017-02" db="EMBL/GenBank/DDBJ databases">
        <authorList>
            <person name="Varghese N."/>
            <person name="Submissions S."/>
        </authorList>
    </citation>
    <scope>NUCLEOTIDE SEQUENCE [LARGE SCALE GENOMIC DNA]</scope>
    <source>
        <strain evidence="5">ATCC 25662</strain>
    </source>
</reference>
<gene>
    <name evidence="4" type="ORF">SAMN02745191_2112</name>
</gene>
<evidence type="ECO:0000313" key="5">
    <source>
        <dbReference type="Proteomes" id="UP000243297"/>
    </source>
</evidence>
<name>A0A1T4PRI2_9FIRM</name>
<dbReference type="AlphaFoldDB" id="A0A1T4PRI2"/>
<proteinExistence type="predicted"/>
<dbReference type="Pfam" id="PF03358">
    <property type="entry name" value="FMN_red"/>
    <property type="match status" value="1"/>
</dbReference>
<keyword evidence="2" id="KW-0288">FMN</keyword>
<organism evidence="4 5">
    <name type="scientific">Anaerorhabdus furcosa</name>
    <dbReference type="NCBI Taxonomy" id="118967"/>
    <lineage>
        <taxon>Bacteria</taxon>
        <taxon>Bacillati</taxon>
        <taxon>Bacillota</taxon>
        <taxon>Erysipelotrichia</taxon>
        <taxon>Erysipelotrichales</taxon>
        <taxon>Erysipelotrichaceae</taxon>
        <taxon>Anaerorhabdus</taxon>
    </lineage>
</organism>
<dbReference type="RefSeq" id="WP_078712510.1">
    <property type="nucleotide sequence ID" value="NZ_FUWY01000007.1"/>
</dbReference>
<dbReference type="PANTHER" id="PTHR43278:SF2">
    <property type="entry name" value="IRON-SULFUR FLAVOPROTEIN"/>
    <property type="match status" value="1"/>
</dbReference>
<accession>A0A1T4PRI2</accession>
<dbReference type="STRING" id="118967.SAMN02745191_2112"/>
<sequence>MSKKILVISTSLRKNGNSELLANEFYKGATDAGHDVEQISLIDKTINFCKGCLACQKTKECVIKDDAIAIEKKVLESDVLVFATPIYFYEMSGQMKTLLDRLNPLFTKEYKFKDIYFLASAAEEEDTAMDYAIQGLKGWIECFESSALKGVVKAIGVTDVGDMKEHSNYLLEAYQLGKQA</sequence>
<keyword evidence="1" id="KW-0285">Flavoprotein</keyword>
<dbReference type="Proteomes" id="UP000243297">
    <property type="component" value="Unassembled WGS sequence"/>
</dbReference>
<dbReference type="PANTHER" id="PTHR43278">
    <property type="entry name" value="NAD(P)H-DEPENDENT FMN-CONTAINING OXIDOREDUCTASE YWQN-RELATED"/>
    <property type="match status" value="1"/>
</dbReference>
<dbReference type="GO" id="GO:0016491">
    <property type="term" value="F:oxidoreductase activity"/>
    <property type="evidence" value="ECO:0007669"/>
    <property type="project" value="InterPro"/>
</dbReference>
<evidence type="ECO:0000259" key="3">
    <source>
        <dbReference type="Pfam" id="PF03358"/>
    </source>
</evidence>
<dbReference type="InterPro" id="IPR051796">
    <property type="entry name" value="ISF_SsuE-like"/>
</dbReference>
<evidence type="ECO:0000256" key="1">
    <source>
        <dbReference type="ARBA" id="ARBA00022630"/>
    </source>
</evidence>
<dbReference type="Gene3D" id="3.40.50.360">
    <property type="match status" value="1"/>
</dbReference>
<dbReference type="InterPro" id="IPR029039">
    <property type="entry name" value="Flavoprotein-like_sf"/>
</dbReference>
<dbReference type="EMBL" id="FUWY01000007">
    <property type="protein sequence ID" value="SJZ93891.1"/>
    <property type="molecule type" value="Genomic_DNA"/>
</dbReference>
<evidence type="ECO:0000256" key="2">
    <source>
        <dbReference type="ARBA" id="ARBA00022643"/>
    </source>
</evidence>
<feature type="domain" description="NADPH-dependent FMN reductase-like" evidence="3">
    <location>
        <begin position="4"/>
        <end position="121"/>
    </location>
</feature>
<evidence type="ECO:0000313" key="4">
    <source>
        <dbReference type="EMBL" id="SJZ93891.1"/>
    </source>
</evidence>
<dbReference type="InterPro" id="IPR005025">
    <property type="entry name" value="FMN_Rdtase-like_dom"/>
</dbReference>